<name>A0A4U6U448_SETVI</name>
<accession>A0A4U6U448</accession>
<evidence type="ECO:0000313" key="2">
    <source>
        <dbReference type="Proteomes" id="UP000298652"/>
    </source>
</evidence>
<keyword evidence="2" id="KW-1185">Reference proteome</keyword>
<dbReference type="EMBL" id="CM016557">
    <property type="protein sequence ID" value="TKW08904.1"/>
    <property type="molecule type" value="Genomic_DNA"/>
</dbReference>
<dbReference type="Proteomes" id="UP000298652">
    <property type="component" value="Chromosome 6"/>
</dbReference>
<proteinExistence type="predicted"/>
<evidence type="ECO:0000313" key="1">
    <source>
        <dbReference type="EMBL" id="TKW08904.1"/>
    </source>
</evidence>
<gene>
    <name evidence="1" type="ORF">SEVIR_6G055850v2</name>
</gene>
<dbReference type="AlphaFoldDB" id="A0A4U6U448"/>
<protein>
    <submittedName>
        <fullName evidence="1">Uncharacterized protein</fullName>
    </submittedName>
</protein>
<dbReference type="Gramene" id="TKW08904">
    <property type="protein sequence ID" value="TKW08904"/>
    <property type="gene ID" value="SEVIR_6G055850v2"/>
</dbReference>
<sequence>MILNNAVEVIFFFLSTATHSPVTPSLPPYKMQQH</sequence>
<reference evidence="1" key="1">
    <citation type="submission" date="2019-03" db="EMBL/GenBank/DDBJ databases">
        <title>WGS assembly of Setaria viridis.</title>
        <authorList>
            <person name="Huang P."/>
            <person name="Jenkins J."/>
            <person name="Grimwood J."/>
            <person name="Barry K."/>
            <person name="Healey A."/>
            <person name="Mamidi S."/>
            <person name="Sreedasyam A."/>
            <person name="Shu S."/>
            <person name="Feldman M."/>
            <person name="Wu J."/>
            <person name="Yu Y."/>
            <person name="Chen C."/>
            <person name="Johnson J."/>
            <person name="Rokhsar D."/>
            <person name="Baxter I."/>
            <person name="Schmutz J."/>
            <person name="Brutnell T."/>
            <person name="Kellogg E."/>
        </authorList>
    </citation>
    <scope>NUCLEOTIDE SEQUENCE [LARGE SCALE GENOMIC DNA]</scope>
</reference>
<organism evidence="1 2">
    <name type="scientific">Setaria viridis</name>
    <name type="common">Green bristlegrass</name>
    <name type="synonym">Setaria italica subsp. viridis</name>
    <dbReference type="NCBI Taxonomy" id="4556"/>
    <lineage>
        <taxon>Eukaryota</taxon>
        <taxon>Viridiplantae</taxon>
        <taxon>Streptophyta</taxon>
        <taxon>Embryophyta</taxon>
        <taxon>Tracheophyta</taxon>
        <taxon>Spermatophyta</taxon>
        <taxon>Magnoliopsida</taxon>
        <taxon>Liliopsida</taxon>
        <taxon>Poales</taxon>
        <taxon>Poaceae</taxon>
        <taxon>PACMAD clade</taxon>
        <taxon>Panicoideae</taxon>
        <taxon>Panicodae</taxon>
        <taxon>Paniceae</taxon>
        <taxon>Cenchrinae</taxon>
        <taxon>Setaria</taxon>
    </lineage>
</organism>